<dbReference type="InterPro" id="IPR011545">
    <property type="entry name" value="DEAD/DEAH_box_helicase_dom"/>
</dbReference>
<evidence type="ECO:0000256" key="1">
    <source>
        <dbReference type="ARBA" id="ARBA00022741"/>
    </source>
</evidence>
<dbReference type="PANTHER" id="PTHR47964:SF1">
    <property type="entry name" value="ATP-DEPENDENT DNA HELICASE HOMOLOG RECG, CHLOROPLASTIC"/>
    <property type="match status" value="1"/>
</dbReference>
<evidence type="ECO:0000256" key="2">
    <source>
        <dbReference type="ARBA" id="ARBA00022763"/>
    </source>
</evidence>
<proteinExistence type="predicted"/>
<keyword evidence="13" id="KW-1185">Reference proteome</keyword>
<reference evidence="12 13" key="1">
    <citation type="submission" date="2018-11" db="EMBL/GenBank/DDBJ databases">
        <title>Complete genome sequencing of the Actinobacteria Serinibacter sp. K3-2.</title>
        <authorList>
            <person name="Rakitin A.L."/>
            <person name="Beletsky A.V."/>
            <person name="Mardanov A.V."/>
            <person name="Ravin N.V."/>
            <person name="Gromova A.S."/>
            <person name="Filippova S.N."/>
            <person name="Gal'Chenko V.F."/>
        </authorList>
    </citation>
    <scope>NUCLEOTIDE SEQUENCE [LARGE SCALE GENOMIC DNA]</scope>
    <source>
        <strain evidence="12 13">K3-2</strain>
    </source>
</reference>
<keyword evidence="7" id="KW-0234">DNA repair</keyword>
<protein>
    <recommendedName>
        <fullName evidence="8">Probable DNA 3'-5' helicase RecG</fullName>
    </recommendedName>
</protein>
<keyword evidence="6" id="KW-0238">DNA-binding</keyword>
<feature type="region of interest" description="Disordered" evidence="9">
    <location>
        <begin position="1"/>
        <end position="23"/>
    </location>
</feature>
<dbReference type="InterPro" id="IPR027417">
    <property type="entry name" value="P-loop_NTPase"/>
</dbReference>
<feature type="compositionally biased region" description="Pro residues" evidence="9">
    <location>
        <begin position="1"/>
        <end position="11"/>
    </location>
</feature>
<dbReference type="SUPFAM" id="SSF52540">
    <property type="entry name" value="P-loop containing nucleoside triphosphate hydrolases"/>
    <property type="match status" value="2"/>
</dbReference>
<name>A0A4Z1DXH3_9MICO</name>
<sequence length="777" mass="82646">MPDEPPPPPIQLHPHAARPGDDGIVRTPALDRSLRLATSEAKKFERLGLRTVRDLLEHYPRRVADPGTLTDLASLRIGDHVILIVDIASFTARTMRARRGSVVTIEVTDGQRRLPLVYFAPHPGRVAYLEARLRVGKRVTVDGVVNTKNGVLQLTHPKIADVDSDLSEEEIERRATFPQLRYGQTKGLESEKISALIRSQLASLSDADLPDPVPADVRRERGQVDHATALRTVHEPETMAGYRSAQEALRFEEAFVLQVAMARRRAEAAAVPATARPPRPGGIAQAFDARLPFTLTPGQVEVGTTIAQEIAGSVPMQRLLQGEVGSGKTVVALRAMLQVVDAGGQAALLAPTEVLAAQHERSIRALLGELGEAGMLGGADAATRVVLLTGSQTAAQRRRALGEAAGGSAGIVIGTHALLQEHVQFADLGLVVVDEQHRFGVEQRDALRAKGRAAPHLLVMTATPIPRTVAMTIFGDLEVSTLRDVPIGRAEVLTHLVPAGNAAWVARAWERVAEEVRQGRRAFVVCPRITATQAEAGESFVPQDAPGRDELGDGVLDLDGTGGTGGDPDQPPRELAAVEDVVELLRAEPALAGIAIGELHGRRSSEEKEAAMADLASGALGVLVATTVIEVGVDVPQASVMVILDADRFGLSQLHQLRGRIGRGSLPGVCLAVSPVPDDSPAHERLTVFAGTRDGFVLAEADLGQRREGDVLGAAQSGGSSSLRLLRVVADAAVIEAARGAARAVVERDPQLREHPALAEAIARALDPVAQEYLERT</sequence>
<dbReference type="Proteomes" id="UP000297318">
    <property type="component" value="Unassembled WGS sequence"/>
</dbReference>
<evidence type="ECO:0000256" key="6">
    <source>
        <dbReference type="ARBA" id="ARBA00023125"/>
    </source>
</evidence>
<keyword evidence="1" id="KW-0547">Nucleotide-binding</keyword>
<dbReference type="SMART" id="SM00487">
    <property type="entry name" value="DEXDc"/>
    <property type="match status" value="1"/>
</dbReference>
<dbReference type="Gene3D" id="2.40.50.140">
    <property type="entry name" value="Nucleic acid-binding proteins"/>
    <property type="match status" value="1"/>
</dbReference>
<dbReference type="GO" id="GO:0016787">
    <property type="term" value="F:hydrolase activity"/>
    <property type="evidence" value="ECO:0007669"/>
    <property type="project" value="UniProtKB-KW"/>
</dbReference>
<organism evidence="12 13">
    <name type="scientific">Serinibacter arcticus</name>
    <dbReference type="NCBI Taxonomy" id="1655435"/>
    <lineage>
        <taxon>Bacteria</taxon>
        <taxon>Bacillati</taxon>
        <taxon>Actinomycetota</taxon>
        <taxon>Actinomycetes</taxon>
        <taxon>Micrococcales</taxon>
        <taxon>Beutenbergiaceae</taxon>
        <taxon>Serinibacter</taxon>
    </lineage>
</organism>
<dbReference type="Gene3D" id="3.40.50.300">
    <property type="entry name" value="P-loop containing nucleotide triphosphate hydrolases"/>
    <property type="match status" value="2"/>
</dbReference>
<dbReference type="SUPFAM" id="SSF50249">
    <property type="entry name" value="Nucleic acid-binding proteins"/>
    <property type="match status" value="1"/>
</dbReference>
<dbReference type="GO" id="GO:0003678">
    <property type="term" value="F:DNA helicase activity"/>
    <property type="evidence" value="ECO:0007669"/>
    <property type="project" value="TreeGrafter"/>
</dbReference>
<keyword evidence="5" id="KW-0067">ATP-binding</keyword>
<evidence type="ECO:0000259" key="10">
    <source>
        <dbReference type="PROSITE" id="PS51192"/>
    </source>
</evidence>
<gene>
    <name evidence="12" type="ORF">SERN_1887</name>
</gene>
<evidence type="ECO:0000256" key="4">
    <source>
        <dbReference type="ARBA" id="ARBA00022806"/>
    </source>
</evidence>
<dbReference type="InterPro" id="IPR033454">
    <property type="entry name" value="RecG_wedge"/>
</dbReference>
<evidence type="ECO:0000313" key="12">
    <source>
        <dbReference type="EMBL" id="TGO04294.1"/>
    </source>
</evidence>
<dbReference type="PANTHER" id="PTHR47964">
    <property type="entry name" value="ATP-DEPENDENT DNA HELICASE HOMOLOG RECG, CHLOROPLASTIC"/>
    <property type="match status" value="1"/>
</dbReference>
<keyword evidence="2" id="KW-0227">DNA damage</keyword>
<keyword evidence="3" id="KW-0378">Hydrolase</keyword>
<dbReference type="PROSITE" id="PS51192">
    <property type="entry name" value="HELICASE_ATP_BIND_1"/>
    <property type="match status" value="1"/>
</dbReference>
<dbReference type="RefSeq" id="WP_233251597.1">
    <property type="nucleotide sequence ID" value="NZ_RHPJ01000003.1"/>
</dbReference>
<dbReference type="InterPro" id="IPR012340">
    <property type="entry name" value="NA-bd_OB-fold"/>
</dbReference>
<evidence type="ECO:0000256" key="7">
    <source>
        <dbReference type="ARBA" id="ARBA00023204"/>
    </source>
</evidence>
<evidence type="ECO:0000256" key="9">
    <source>
        <dbReference type="SAM" id="MobiDB-lite"/>
    </source>
</evidence>
<dbReference type="InterPro" id="IPR001650">
    <property type="entry name" value="Helicase_C-like"/>
</dbReference>
<dbReference type="GO" id="GO:0005524">
    <property type="term" value="F:ATP binding"/>
    <property type="evidence" value="ECO:0007669"/>
    <property type="project" value="UniProtKB-KW"/>
</dbReference>
<dbReference type="GO" id="GO:0006281">
    <property type="term" value="P:DNA repair"/>
    <property type="evidence" value="ECO:0007669"/>
    <property type="project" value="UniProtKB-KW"/>
</dbReference>
<dbReference type="InterPro" id="IPR045562">
    <property type="entry name" value="RecG_dom3_C"/>
</dbReference>
<dbReference type="PROSITE" id="PS51194">
    <property type="entry name" value="HELICASE_CTER"/>
    <property type="match status" value="1"/>
</dbReference>
<dbReference type="InterPro" id="IPR014001">
    <property type="entry name" value="Helicase_ATP-bd"/>
</dbReference>
<dbReference type="InterPro" id="IPR047112">
    <property type="entry name" value="RecG/Mfd"/>
</dbReference>
<dbReference type="Pfam" id="PF19833">
    <property type="entry name" value="RecG_dom3_C"/>
    <property type="match status" value="1"/>
</dbReference>
<dbReference type="GO" id="GO:0003677">
    <property type="term" value="F:DNA binding"/>
    <property type="evidence" value="ECO:0007669"/>
    <property type="project" value="UniProtKB-KW"/>
</dbReference>
<dbReference type="Pfam" id="PF00271">
    <property type="entry name" value="Helicase_C"/>
    <property type="match status" value="1"/>
</dbReference>
<evidence type="ECO:0000313" key="13">
    <source>
        <dbReference type="Proteomes" id="UP000297318"/>
    </source>
</evidence>
<feature type="region of interest" description="Disordered" evidence="9">
    <location>
        <begin position="538"/>
        <end position="572"/>
    </location>
</feature>
<feature type="domain" description="Helicase ATP-binding" evidence="10">
    <location>
        <begin position="309"/>
        <end position="482"/>
    </location>
</feature>
<dbReference type="Pfam" id="PF17191">
    <property type="entry name" value="RecG_wedge"/>
    <property type="match status" value="1"/>
</dbReference>
<dbReference type="SMART" id="SM00490">
    <property type="entry name" value="HELICc"/>
    <property type="match status" value="1"/>
</dbReference>
<dbReference type="AlphaFoldDB" id="A0A4Z1DXH3"/>
<evidence type="ECO:0000256" key="8">
    <source>
        <dbReference type="ARBA" id="ARBA00049819"/>
    </source>
</evidence>
<evidence type="ECO:0000256" key="3">
    <source>
        <dbReference type="ARBA" id="ARBA00022801"/>
    </source>
</evidence>
<dbReference type="EMBL" id="RHPJ01000003">
    <property type="protein sequence ID" value="TGO04294.1"/>
    <property type="molecule type" value="Genomic_DNA"/>
</dbReference>
<accession>A0A4Z1DXH3</accession>
<feature type="domain" description="Helicase C-terminal" evidence="11">
    <location>
        <begin position="550"/>
        <end position="704"/>
    </location>
</feature>
<dbReference type="CDD" id="cd04488">
    <property type="entry name" value="RecG_wedge_OBF"/>
    <property type="match status" value="1"/>
</dbReference>
<keyword evidence="4 12" id="KW-0347">Helicase</keyword>
<comment type="caution">
    <text evidence="12">The sequence shown here is derived from an EMBL/GenBank/DDBJ whole genome shotgun (WGS) entry which is preliminary data.</text>
</comment>
<dbReference type="Pfam" id="PF00270">
    <property type="entry name" value="DEAD"/>
    <property type="match status" value="1"/>
</dbReference>
<evidence type="ECO:0000256" key="5">
    <source>
        <dbReference type="ARBA" id="ARBA00022840"/>
    </source>
</evidence>
<evidence type="ECO:0000259" key="11">
    <source>
        <dbReference type="PROSITE" id="PS51194"/>
    </source>
</evidence>